<reference evidence="1 2" key="1">
    <citation type="journal article" date="2019" name="Nat. Ecol. Evol.">
        <title>Megaphylogeny resolves global patterns of mushroom evolution.</title>
        <authorList>
            <person name="Varga T."/>
            <person name="Krizsan K."/>
            <person name="Foldi C."/>
            <person name="Dima B."/>
            <person name="Sanchez-Garcia M."/>
            <person name="Sanchez-Ramirez S."/>
            <person name="Szollosi G.J."/>
            <person name="Szarkandi J.G."/>
            <person name="Papp V."/>
            <person name="Albert L."/>
            <person name="Andreopoulos W."/>
            <person name="Angelini C."/>
            <person name="Antonin V."/>
            <person name="Barry K.W."/>
            <person name="Bougher N.L."/>
            <person name="Buchanan P."/>
            <person name="Buyck B."/>
            <person name="Bense V."/>
            <person name="Catcheside P."/>
            <person name="Chovatia M."/>
            <person name="Cooper J."/>
            <person name="Damon W."/>
            <person name="Desjardin D."/>
            <person name="Finy P."/>
            <person name="Geml J."/>
            <person name="Haridas S."/>
            <person name="Hughes K."/>
            <person name="Justo A."/>
            <person name="Karasinski D."/>
            <person name="Kautmanova I."/>
            <person name="Kiss B."/>
            <person name="Kocsube S."/>
            <person name="Kotiranta H."/>
            <person name="LaButti K.M."/>
            <person name="Lechner B.E."/>
            <person name="Liimatainen K."/>
            <person name="Lipzen A."/>
            <person name="Lukacs Z."/>
            <person name="Mihaltcheva S."/>
            <person name="Morgado L.N."/>
            <person name="Niskanen T."/>
            <person name="Noordeloos M.E."/>
            <person name="Ohm R.A."/>
            <person name="Ortiz-Santana B."/>
            <person name="Ovrebo C."/>
            <person name="Racz N."/>
            <person name="Riley R."/>
            <person name="Savchenko A."/>
            <person name="Shiryaev A."/>
            <person name="Soop K."/>
            <person name="Spirin V."/>
            <person name="Szebenyi C."/>
            <person name="Tomsovsky M."/>
            <person name="Tulloss R.E."/>
            <person name="Uehling J."/>
            <person name="Grigoriev I.V."/>
            <person name="Vagvolgyi C."/>
            <person name="Papp T."/>
            <person name="Martin F.M."/>
            <person name="Miettinen O."/>
            <person name="Hibbett D.S."/>
            <person name="Nagy L.G."/>
        </authorList>
    </citation>
    <scope>NUCLEOTIDE SEQUENCE [LARGE SCALE GENOMIC DNA]</scope>
    <source>
        <strain evidence="1 2">NL-1719</strain>
    </source>
</reference>
<keyword evidence="2" id="KW-1185">Reference proteome</keyword>
<protein>
    <submittedName>
        <fullName evidence="1">Uncharacterized protein</fullName>
    </submittedName>
</protein>
<accession>A0ACD3ADL7</accession>
<gene>
    <name evidence="1" type="ORF">BDN72DRAFT_301140</name>
</gene>
<evidence type="ECO:0000313" key="1">
    <source>
        <dbReference type="EMBL" id="TFK63750.1"/>
    </source>
</evidence>
<dbReference type="EMBL" id="ML208506">
    <property type="protein sequence ID" value="TFK63750.1"/>
    <property type="molecule type" value="Genomic_DNA"/>
</dbReference>
<proteinExistence type="predicted"/>
<name>A0ACD3ADL7_9AGAR</name>
<evidence type="ECO:0000313" key="2">
    <source>
        <dbReference type="Proteomes" id="UP000308600"/>
    </source>
</evidence>
<dbReference type="Proteomes" id="UP000308600">
    <property type="component" value="Unassembled WGS sequence"/>
</dbReference>
<organism evidence="1 2">
    <name type="scientific">Pluteus cervinus</name>
    <dbReference type="NCBI Taxonomy" id="181527"/>
    <lineage>
        <taxon>Eukaryota</taxon>
        <taxon>Fungi</taxon>
        <taxon>Dikarya</taxon>
        <taxon>Basidiomycota</taxon>
        <taxon>Agaricomycotina</taxon>
        <taxon>Agaricomycetes</taxon>
        <taxon>Agaricomycetidae</taxon>
        <taxon>Agaricales</taxon>
        <taxon>Pluteineae</taxon>
        <taxon>Pluteaceae</taxon>
        <taxon>Pluteus</taxon>
    </lineage>
</organism>
<sequence>MVFPRVTYRPNTKGIATLRAFVYFGRSVAPRSHAQVGHFTISGEVRSEFPQFKKQRWSLLSLH</sequence>